<evidence type="ECO:0000256" key="5">
    <source>
        <dbReference type="PROSITE-ProRule" id="PRU00182"/>
    </source>
</evidence>
<reference evidence="9 10" key="1">
    <citation type="submission" date="2020-03" db="EMBL/GenBank/DDBJ databases">
        <title>Roseomonas selenitidurans sp. nov. isolated from urban soil.</title>
        <authorList>
            <person name="Liu H."/>
        </authorList>
    </citation>
    <scope>NUCLEOTIDE SEQUENCE [LARGE SCALE GENOMIC DNA]</scope>
    <source>
        <strain evidence="9 10">BU-1</strain>
    </source>
</reference>
<dbReference type="Gene3D" id="3.10.290.10">
    <property type="entry name" value="RNA-binding S4 domain"/>
    <property type="match status" value="1"/>
</dbReference>
<feature type="compositionally biased region" description="Low complexity" evidence="7">
    <location>
        <begin position="269"/>
        <end position="288"/>
    </location>
</feature>
<dbReference type="PROSITE" id="PS50889">
    <property type="entry name" value="S4"/>
    <property type="match status" value="1"/>
</dbReference>
<evidence type="ECO:0000256" key="1">
    <source>
        <dbReference type="ARBA" id="ARBA00000073"/>
    </source>
</evidence>
<feature type="domain" description="RNA-binding S4" evidence="8">
    <location>
        <begin position="21"/>
        <end position="80"/>
    </location>
</feature>
<proteinExistence type="inferred from homology"/>
<evidence type="ECO:0000256" key="7">
    <source>
        <dbReference type="SAM" id="MobiDB-lite"/>
    </source>
</evidence>
<accession>A0ABX1E759</accession>
<evidence type="ECO:0000256" key="3">
    <source>
        <dbReference type="ARBA" id="ARBA00022884"/>
    </source>
</evidence>
<dbReference type="PANTHER" id="PTHR47683">
    <property type="entry name" value="PSEUDOURIDINE SYNTHASE FAMILY PROTEIN-RELATED"/>
    <property type="match status" value="1"/>
</dbReference>
<evidence type="ECO:0000313" key="9">
    <source>
        <dbReference type="EMBL" id="NKC33024.1"/>
    </source>
</evidence>
<dbReference type="InterPro" id="IPR020094">
    <property type="entry name" value="TruA/RsuA/RluB/E/F_N"/>
</dbReference>
<dbReference type="SUPFAM" id="SSF55120">
    <property type="entry name" value="Pseudouridine synthase"/>
    <property type="match status" value="1"/>
</dbReference>
<dbReference type="Proteomes" id="UP000787635">
    <property type="component" value="Unassembled WGS sequence"/>
</dbReference>
<dbReference type="PANTHER" id="PTHR47683:SF3">
    <property type="entry name" value="RIBOSOMAL LARGE SUBUNIT PSEUDOURIDINE SYNTHASE B"/>
    <property type="match status" value="1"/>
</dbReference>
<gene>
    <name evidence="9" type="ORF">HEQ75_19315</name>
</gene>
<evidence type="ECO:0000256" key="2">
    <source>
        <dbReference type="ARBA" id="ARBA00008348"/>
    </source>
</evidence>
<dbReference type="Pfam" id="PF01479">
    <property type="entry name" value="S4"/>
    <property type="match status" value="1"/>
</dbReference>
<organism evidence="9 10">
    <name type="scientific">Falsiroseomonas selenitidurans</name>
    <dbReference type="NCBI Taxonomy" id="2716335"/>
    <lineage>
        <taxon>Bacteria</taxon>
        <taxon>Pseudomonadati</taxon>
        <taxon>Pseudomonadota</taxon>
        <taxon>Alphaproteobacteria</taxon>
        <taxon>Acetobacterales</taxon>
        <taxon>Roseomonadaceae</taxon>
        <taxon>Falsiroseomonas</taxon>
    </lineage>
</organism>
<feature type="compositionally biased region" description="Basic residues" evidence="7">
    <location>
        <begin position="317"/>
        <end position="330"/>
    </location>
</feature>
<dbReference type="InterPro" id="IPR036986">
    <property type="entry name" value="S4_RNA-bd_sf"/>
</dbReference>
<dbReference type="InterPro" id="IPR000748">
    <property type="entry name" value="PsdUridine_synth_RsuA/RluB/E/F"/>
</dbReference>
<dbReference type="SUPFAM" id="SSF55174">
    <property type="entry name" value="Alpha-L RNA-binding motif"/>
    <property type="match status" value="1"/>
</dbReference>
<keyword evidence="4 6" id="KW-0413">Isomerase</keyword>
<evidence type="ECO:0000256" key="6">
    <source>
        <dbReference type="RuleBase" id="RU003887"/>
    </source>
</evidence>
<comment type="similarity">
    <text evidence="2 6">Belongs to the pseudouridine synthase RsuA family.</text>
</comment>
<keyword evidence="3 5" id="KW-0694">RNA-binding</keyword>
<dbReference type="Pfam" id="PF00849">
    <property type="entry name" value="PseudoU_synth_2"/>
    <property type="match status" value="1"/>
</dbReference>
<dbReference type="EMBL" id="JAAVNE010000036">
    <property type="protein sequence ID" value="NKC33024.1"/>
    <property type="molecule type" value="Genomic_DNA"/>
</dbReference>
<dbReference type="InterPro" id="IPR050343">
    <property type="entry name" value="RsuA_PseudoU_synthase"/>
</dbReference>
<feature type="region of interest" description="Disordered" evidence="7">
    <location>
        <begin position="1"/>
        <end position="20"/>
    </location>
</feature>
<dbReference type="InterPro" id="IPR006145">
    <property type="entry name" value="PsdUridine_synth_RsuA/RluA"/>
</dbReference>
<dbReference type="NCBIfam" id="TIGR00093">
    <property type="entry name" value="pseudouridine synthase"/>
    <property type="match status" value="1"/>
</dbReference>
<comment type="caution">
    <text evidence="9">The sequence shown here is derived from an EMBL/GenBank/DDBJ whole genome shotgun (WGS) entry which is preliminary data.</text>
</comment>
<dbReference type="InterPro" id="IPR002942">
    <property type="entry name" value="S4_RNA-bd"/>
</dbReference>
<keyword evidence="10" id="KW-1185">Reference proteome</keyword>
<sequence length="330" mass="35770">MTDEPQDPPPEAAEEEAERGERIAKYLARAGIASRRDAEKLIADGVVKLNGKKVEGPATFVKPGDRVSVAGKTVATAERTRLFRHHKPDGVVTTHKDPQGRPTVFERLPPAIGRVVSIGRLDLTSEGLLLLTNDGALARRLELPSNGWLRRYRVRVFGHVDERAFAALARGLTIEGVAYGPIECGLDSRQGGIAWLTVSLKEGKNREIRRVMAHLGLQVTRLIRTAYGPFQLGTLPKGAVEEVHPKVMREQLGIGEAPARRRRREADAAAEAGAKAAAEAATQAEGAGSPPAEAIKPKRPPRPGNIPRARNAEPRRPARAARGRRTPPRA</sequence>
<protein>
    <recommendedName>
        <fullName evidence="6">Pseudouridine synthase</fullName>
        <ecNumber evidence="6">5.4.99.-</ecNumber>
    </recommendedName>
</protein>
<dbReference type="InterPro" id="IPR020103">
    <property type="entry name" value="PsdUridine_synth_cat_dom_sf"/>
</dbReference>
<evidence type="ECO:0000313" key="10">
    <source>
        <dbReference type="Proteomes" id="UP000787635"/>
    </source>
</evidence>
<dbReference type="InterPro" id="IPR042092">
    <property type="entry name" value="PsdUridine_s_RsuA/RluB/E/F_cat"/>
</dbReference>
<name>A0ABX1E759_9PROT</name>
<evidence type="ECO:0000256" key="4">
    <source>
        <dbReference type="ARBA" id="ARBA00023235"/>
    </source>
</evidence>
<dbReference type="InterPro" id="IPR018496">
    <property type="entry name" value="PsdUridine_synth_RsuA/RluB_CS"/>
</dbReference>
<dbReference type="Gene3D" id="3.30.70.580">
    <property type="entry name" value="Pseudouridine synthase I, catalytic domain, N-terminal subdomain"/>
    <property type="match status" value="1"/>
</dbReference>
<dbReference type="CDD" id="cd00165">
    <property type="entry name" value="S4"/>
    <property type="match status" value="1"/>
</dbReference>
<dbReference type="PROSITE" id="PS01149">
    <property type="entry name" value="PSI_RSU"/>
    <property type="match status" value="1"/>
</dbReference>
<comment type="catalytic activity">
    <reaction evidence="1">
        <text>a uridine in RNA = a pseudouridine in RNA</text>
        <dbReference type="Rhea" id="RHEA:48348"/>
        <dbReference type="Rhea" id="RHEA-COMP:12068"/>
        <dbReference type="Rhea" id="RHEA-COMP:12069"/>
        <dbReference type="ChEBI" id="CHEBI:65314"/>
        <dbReference type="ChEBI" id="CHEBI:65315"/>
    </reaction>
</comment>
<dbReference type="Gene3D" id="3.30.70.1560">
    <property type="entry name" value="Alpha-L RNA-binding motif"/>
    <property type="match status" value="1"/>
</dbReference>
<dbReference type="EC" id="5.4.99.-" evidence="6"/>
<feature type="compositionally biased region" description="Acidic residues" evidence="7">
    <location>
        <begin position="1"/>
        <end position="18"/>
    </location>
</feature>
<dbReference type="SMART" id="SM00363">
    <property type="entry name" value="S4"/>
    <property type="match status" value="1"/>
</dbReference>
<evidence type="ECO:0000259" key="8">
    <source>
        <dbReference type="SMART" id="SM00363"/>
    </source>
</evidence>
<feature type="region of interest" description="Disordered" evidence="7">
    <location>
        <begin position="251"/>
        <end position="330"/>
    </location>
</feature>